<feature type="region of interest" description="Disordered" evidence="1">
    <location>
        <begin position="35"/>
        <end position="58"/>
    </location>
</feature>
<keyword evidence="2" id="KW-0489">Methyltransferase</keyword>
<comment type="caution">
    <text evidence="2">The sequence shown here is derived from an EMBL/GenBank/DDBJ whole genome shotgun (WGS) entry which is preliminary data.</text>
</comment>
<dbReference type="Proteomes" id="UP000003422">
    <property type="component" value="Unassembled WGS sequence"/>
</dbReference>
<dbReference type="HOGENOM" id="CLU_2975312_0_0_9"/>
<protein>
    <submittedName>
        <fullName evidence="2">SsrA-binding protein</fullName>
        <ecNumber evidence="2">2.1.1.-</ecNumber>
    </submittedName>
</protein>
<dbReference type="GO" id="GO:0032259">
    <property type="term" value="P:methylation"/>
    <property type="evidence" value="ECO:0007669"/>
    <property type="project" value="UniProtKB-KW"/>
</dbReference>
<dbReference type="EC" id="2.1.1.-" evidence="2"/>
<dbReference type="RefSeq" id="WP_004821698.1">
    <property type="nucleotide sequence ID" value="NZ_JH165062.1"/>
</dbReference>
<proteinExistence type="predicted"/>
<dbReference type="STRING" id="997350.HMPREF9129_1798"/>
<dbReference type="AlphaFoldDB" id="G4D5W8"/>
<dbReference type="PATRIC" id="fig|997350.3.peg.1724"/>
<accession>G4D5W8</accession>
<sequence>MTINDTKNGIIVKPKKTDGFRSENELKQMKELDKAEQLVEPQKKRNISKTLKKKVKLQ</sequence>
<keyword evidence="3" id="KW-1185">Reference proteome</keyword>
<evidence type="ECO:0000313" key="2">
    <source>
        <dbReference type="EMBL" id="EGY78132.1"/>
    </source>
</evidence>
<dbReference type="GO" id="GO:0008168">
    <property type="term" value="F:methyltransferase activity"/>
    <property type="evidence" value="ECO:0007669"/>
    <property type="project" value="UniProtKB-KW"/>
</dbReference>
<name>G4D5W8_9FIRM</name>
<gene>
    <name evidence="2" type="primary">smpB2</name>
    <name evidence="2" type="ORF">HMPREF9129_1798</name>
</gene>
<evidence type="ECO:0000313" key="3">
    <source>
        <dbReference type="Proteomes" id="UP000003422"/>
    </source>
</evidence>
<reference evidence="2 3" key="1">
    <citation type="submission" date="2011-06" db="EMBL/GenBank/DDBJ databases">
        <authorList>
            <person name="Muzny D."/>
            <person name="Qin X."/>
            <person name="Deng J."/>
            <person name="Jiang H."/>
            <person name="Liu Y."/>
            <person name="Qu J."/>
            <person name="Song X.-Z."/>
            <person name="Zhang L."/>
            <person name="Thornton R."/>
            <person name="Coyle M."/>
            <person name="Francisco L."/>
            <person name="Jackson L."/>
            <person name="Javaid M."/>
            <person name="Korchina V."/>
            <person name="Kovar C."/>
            <person name="Mata R."/>
            <person name="Mathew T."/>
            <person name="Ngo R."/>
            <person name="Nguyen L."/>
            <person name="Nguyen N."/>
            <person name="Okwuonu G."/>
            <person name="Ongeri F."/>
            <person name="Pham C."/>
            <person name="Simmons D."/>
            <person name="Wilczek-Boney K."/>
            <person name="Hale W."/>
            <person name="Jakkamsetti A."/>
            <person name="Pham P."/>
            <person name="Ruth R."/>
            <person name="San Lucas F."/>
            <person name="Warren J."/>
            <person name="Zhang J."/>
            <person name="Zhao Z."/>
            <person name="Zhou C."/>
            <person name="Zhu D."/>
            <person name="Lee S."/>
            <person name="Bess C."/>
            <person name="Blankenburg K."/>
            <person name="Forbes L."/>
            <person name="Fu Q."/>
            <person name="Gubbala S."/>
            <person name="Hirani K."/>
            <person name="Jayaseelan J.C."/>
            <person name="Lara F."/>
            <person name="Munidasa M."/>
            <person name="Palculict T."/>
            <person name="Patil S."/>
            <person name="Pu L.-L."/>
            <person name="Saada N."/>
            <person name="Tang L."/>
            <person name="Weissenberger G."/>
            <person name="Zhu Y."/>
            <person name="Hemphill L."/>
            <person name="Shang Y."/>
            <person name="Youmans B."/>
            <person name="Ayvaz T."/>
            <person name="Ross M."/>
            <person name="Santibanez J."/>
            <person name="Aqrawi P."/>
            <person name="Gross S."/>
            <person name="Joshi V."/>
            <person name="Fowler G."/>
            <person name="Nazareth L."/>
            <person name="Reid J."/>
            <person name="Worley K."/>
            <person name="Petrosino J."/>
            <person name="Highlander S."/>
            <person name="Gibbs R."/>
        </authorList>
    </citation>
    <scope>NUCLEOTIDE SEQUENCE [LARGE SCALE GENOMIC DNA]</scope>
    <source>
        <strain evidence="2 3">ATCC 29427</strain>
    </source>
</reference>
<keyword evidence="2" id="KW-0808">Transferase</keyword>
<evidence type="ECO:0000256" key="1">
    <source>
        <dbReference type="SAM" id="MobiDB-lite"/>
    </source>
</evidence>
<dbReference type="EMBL" id="AGBB01000176">
    <property type="protein sequence ID" value="EGY78132.1"/>
    <property type="molecule type" value="Genomic_DNA"/>
</dbReference>
<feature type="compositionally biased region" description="Basic residues" evidence="1">
    <location>
        <begin position="44"/>
        <end position="58"/>
    </location>
</feature>
<organism evidence="2 3">
    <name type="scientific">Peptoniphilus indolicus ATCC 29427</name>
    <dbReference type="NCBI Taxonomy" id="997350"/>
    <lineage>
        <taxon>Bacteria</taxon>
        <taxon>Bacillati</taxon>
        <taxon>Bacillota</taxon>
        <taxon>Tissierellia</taxon>
        <taxon>Tissierellales</taxon>
        <taxon>Peptoniphilaceae</taxon>
        <taxon>Peptoniphilus</taxon>
    </lineage>
</organism>